<dbReference type="Pfam" id="PF02518">
    <property type="entry name" value="HATPase_c"/>
    <property type="match status" value="1"/>
</dbReference>
<dbReference type="STRING" id="282683.SAMN04488105_105251"/>
<proteinExistence type="predicted"/>
<evidence type="ECO:0000256" key="1">
    <source>
        <dbReference type="ARBA" id="ARBA00000085"/>
    </source>
</evidence>
<dbReference type="InterPro" id="IPR050428">
    <property type="entry name" value="TCS_sensor_his_kinase"/>
</dbReference>
<dbReference type="AlphaFoldDB" id="A0A1G7EB87"/>
<dbReference type="PRINTS" id="PR00344">
    <property type="entry name" value="BCTRLSENSOR"/>
</dbReference>
<dbReference type="Gene3D" id="3.30.565.10">
    <property type="entry name" value="Histidine kinase-like ATPase, C-terminal domain"/>
    <property type="match status" value="1"/>
</dbReference>
<dbReference type="InterPro" id="IPR003661">
    <property type="entry name" value="HisK_dim/P_dom"/>
</dbReference>
<keyword evidence="8 16" id="KW-0418">Kinase</keyword>
<dbReference type="PROSITE" id="PS50109">
    <property type="entry name" value="HIS_KIN"/>
    <property type="match status" value="1"/>
</dbReference>
<evidence type="ECO:0000259" key="15">
    <source>
        <dbReference type="PROSITE" id="PS50885"/>
    </source>
</evidence>
<evidence type="ECO:0000256" key="6">
    <source>
        <dbReference type="ARBA" id="ARBA00022692"/>
    </source>
</evidence>
<comment type="subcellular location">
    <subcellularLocation>
        <location evidence="2">Membrane</location>
        <topology evidence="2">Multi-pass membrane protein</topology>
    </subcellularLocation>
</comment>
<evidence type="ECO:0000313" key="16">
    <source>
        <dbReference type="EMBL" id="SDE60907.1"/>
    </source>
</evidence>
<dbReference type="Gene3D" id="1.10.287.130">
    <property type="match status" value="1"/>
</dbReference>
<dbReference type="GO" id="GO:0000155">
    <property type="term" value="F:phosphorelay sensor kinase activity"/>
    <property type="evidence" value="ECO:0007669"/>
    <property type="project" value="InterPro"/>
</dbReference>
<dbReference type="InterPro" id="IPR013727">
    <property type="entry name" value="2CSK_N"/>
</dbReference>
<evidence type="ECO:0000256" key="10">
    <source>
        <dbReference type="ARBA" id="ARBA00022989"/>
    </source>
</evidence>
<dbReference type="PANTHER" id="PTHR45436">
    <property type="entry name" value="SENSOR HISTIDINE KINASE YKOH"/>
    <property type="match status" value="1"/>
</dbReference>
<accession>A0A1G7EB87</accession>
<reference evidence="17" key="1">
    <citation type="submission" date="2016-10" db="EMBL/GenBank/DDBJ databases">
        <authorList>
            <person name="Varghese N."/>
            <person name="Submissions S."/>
        </authorList>
    </citation>
    <scope>NUCLEOTIDE SEQUENCE [LARGE SCALE GENOMIC DNA]</scope>
    <source>
        <strain evidence="17">DSM 10146</strain>
    </source>
</reference>
<dbReference type="EC" id="2.7.13.3" evidence="3"/>
<evidence type="ECO:0000256" key="5">
    <source>
        <dbReference type="ARBA" id="ARBA00022679"/>
    </source>
</evidence>
<evidence type="ECO:0000256" key="2">
    <source>
        <dbReference type="ARBA" id="ARBA00004141"/>
    </source>
</evidence>
<evidence type="ECO:0000256" key="7">
    <source>
        <dbReference type="ARBA" id="ARBA00022741"/>
    </source>
</evidence>
<dbReference type="Pfam" id="PF00512">
    <property type="entry name" value="HisKA"/>
    <property type="match status" value="1"/>
</dbReference>
<keyword evidence="17" id="KW-1185">Reference proteome</keyword>
<keyword evidence="5" id="KW-0808">Transferase</keyword>
<gene>
    <name evidence="16" type="ORF">SAMN04488105_105251</name>
</gene>
<organism evidence="16 17">
    <name type="scientific">Salipiger thiooxidans</name>
    <dbReference type="NCBI Taxonomy" id="282683"/>
    <lineage>
        <taxon>Bacteria</taxon>
        <taxon>Pseudomonadati</taxon>
        <taxon>Pseudomonadota</taxon>
        <taxon>Alphaproteobacteria</taxon>
        <taxon>Rhodobacterales</taxon>
        <taxon>Roseobacteraceae</taxon>
        <taxon>Salipiger</taxon>
    </lineage>
</organism>
<evidence type="ECO:0000256" key="3">
    <source>
        <dbReference type="ARBA" id="ARBA00012438"/>
    </source>
</evidence>
<dbReference type="SMART" id="SM00387">
    <property type="entry name" value="HATPase_c"/>
    <property type="match status" value="1"/>
</dbReference>
<comment type="catalytic activity">
    <reaction evidence="1">
        <text>ATP + protein L-histidine = ADP + protein N-phospho-L-histidine.</text>
        <dbReference type="EC" id="2.7.13.3"/>
    </reaction>
</comment>
<evidence type="ECO:0000256" key="11">
    <source>
        <dbReference type="ARBA" id="ARBA00023012"/>
    </source>
</evidence>
<dbReference type="InterPro" id="IPR004358">
    <property type="entry name" value="Sig_transdc_His_kin-like_C"/>
</dbReference>
<dbReference type="GO" id="GO:0005886">
    <property type="term" value="C:plasma membrane"/>
    <property type="evidence" value="ECO:0007669"/>
    <property type="project" value="TreeGrafter"/>
</dbReference>
<evidence type="ECO:0000313" key="17">
    <source>
        <dbReference type="Proteomes" id="UP000198994"/>
    </source>
</evidence>
<sequence>MTSIRGRLLAILLLATGLIWLAAVVWTQHSTRREVIHVLDRRLQESAQMVASLVGEGGLAADAAASAMVQRHADADGFALRHQLSCQIWGLDGELISESQGAPNGTLGGSREGFSETRVDGELWRVYTLVDPEHGFRVMVGDAQAMRDHLVRGVTVGLMVPMLLVLPLLAGLIWWTVGRGLRPVDRLGAALSARDASDLSPIGTDGAPRELHPMISALNGLLRRVGQARDRERSFTAFAAHELKTPLAGLKTQAEVARMAPDDSTRDNALDQMAEGVRRTDRMVKQLLEMTAVEHGVSAEPADRQDGALLLERVAADLTQLASARGVSIRTEAAPGLWSTASATLLQAALRNLIENAVQASHPGGAVEVALSQEDGQARFRVADRGPGIAEADRPHVLERFYRSAGAAGGGSGLGLSIVASAVERMGGTLRLAPREGGGEVAELILPAE</sequence>
<evidence type="ECO:0000256" key="13">
    <source>
        <dbReference type="SAM" id="Phobius"/>
    </source>
</evidence>
<dbReference type="OrthoDB" id="9809766at2"/>
<dbReference type="PROSITE" id="PS50885">
    <property type="entry name" value="HAMP"/>
    <property type="match status" value="1"/>
</dbReference>
<dbReference type="RefSeq" id="WP_089958261.1">
    <property type="nucleotide sequence ID" value="NZ_FNAV01000005.1"/>
</dbReference>
<dbReference type="InterPro" id="IPR036097">
    <property type="entry name" value="HisK_dim/P_sf"/>
</dbReference>
<evidence type="ECO:0000256" key="8">
    <source>
        <dbReference type="ARBA" id="ARBA00022777"/>
    </source>
</evidence>
<evidence type="ECO:0000256" key="9">
    <source>
        <dbReference type="ARBA" id="ARBA00022840"/>
    </source>
</evidence>
<dbReference type="Pfam" id="PF08521">
    <property type="entry name" value="2CSK_N"/>
    <property type="match status" value="1"/>
</dbReference>
<dbReference type="InterPro" id="IPR003594">
    <property type="entry name" value="HATPase_dom"/>
</dbReference>
<dbReference type="SUPFAM" id="SSF55874">
    <property type="entry name" value="ATPase domain of HSP90 chaperone/DNA topoisomerase II/histidine kinase"/>
    <property type="match status" value="1"/>
</dbReference>
<keyword evidence="9" id="KW-0067">ATP-binding</keyword>
<name>A0A1G7EB87_9RHOB</name>
<feature type="domain" description="Histidine kinase" evidence="14">
    <location>
        <begin position="238"/>
        <end position="449"/>
    </location>
</feature>
<dbReference type="InterPro" id="IPR003660">
    <property type="entry name" value="HAMP_dom"/>
</dbReference>
<keyword evidence="7" id="KW-0547">Nucleotide-binding</keyword>
<dbReference type="PANTHER" id="PTHR45436:SF14">
    <property type="entry name" value="SENSOR PROTEIN QSEC"/>
    <property type="match status" value="1"/>
</dbReference>
<dbReference type="GO" id="GO:0005524">
    <property type="term" value="F:ATP binding"/>
    <property type="evidence" value="ECO:0007669"/>
    <property type="project" value="UniProtKB-KW"/>
</dbReference>
<keyword evidence="12 13" id="KW-0472">Membrane</keyword>
<evidence type="ECO:0000256" key="12">
    <source>
        <dbReference type="ARBA" id="ARBA00023136"/>
    </source>
</evidence>
<dbReference type="EMBL" id="FNAV01000005">
    <property type="protein sequence ID" value="SDE60907.1"/>
    <property type="molecule type" value="Genomic_DNA"/>
</dbReference>
<dbReference type="InterPro" id="IPR005467">
    <property type="entry name" value="His_kinase_dom"/>
</dbReference>
<dbReference type="CDD" id="cd00082">
    <property type="entry name" value="HisKA"/>
    <property type="match status" value="1"/>
</dbReference>
<dbReference type="SMART" id="SM00388">
    <property type="entry name" value="HisKA"/>
    <property type="match status" value="1"/>
</dbReference>
<dbReference type="Proteomes" id="UP000198994">
    <property type="component" value="Unassembled WGS sequence"/>
</dbReference>
<feature type="transmembrane region" description="Helical" evidence="13">
    <location>
        <begin position="156"/>
        <end position="177"/>
    </location>
</feature>
<protein>
    <recommendedName>
        <fullName evidence="3">histidine kinase</fullName>
        <ecNumber evidence="3">2.7.13.3</ecNumber>
    </recommendedName>
</protein>
<evidence type="ECO:0000256" key="4">
    <source>
        <dbReference type="ARBA" id="ARBA00022553"/>
    </source>
</evidence>
<dbReference type="SUPFAM" id="SSF47384">
    <property type="entry name" value="Homodimeric domain of signal transducing histidine kinase"/>
    <property type="match status" value="1"/>
</dbReference>
<dbReference type="InterPro" id="IPR036890">
    <property type="entry name" value="HATPase_C_sf"/>
</dbReference>
<keyword evidence="6 13" id="KW-0812">Transmembrane</keyword>
<evidence type="ECO:0000259" key="14">
    <source>
        <dbReference type="PROSITE" id="PS50109"/>
    </source>
</evidence>
<keyword evidence="10 13" id="KW-1133">Transmembrane helix</keyword>
<keyword evidence="11" id="KW-0902">Two-component regulatory system</keyword>
<dbReference type="CDD" id="cd00075">
    <property type="entry name" value="HATPase"/>
    <property type="match status" value="1"/>
</dbReference>
<feature type="domain" description="HAMP" evidence="15">
    <location>
        <begin position="178"/>
        <end position="230"/>
    </location>
</feature>
<keyword evidence="4" id="KW-0597">Phosphoprotein</keyword>